<feature type="transmembrane region" description="Helical" evidence="8">
    <location>
        <begin position="177"/>
        <end position="195"/>
    </location>
</feature>
<accession>A0A6G3ZXS0</accession>
<name>A0A6G3ZXS0_9BACL</name>
<protein>
    <recommendedName>
        <fullName evidence="9">Glycosyltransferase RgtA/B/C/D-like domain-containing protein</fullName>
    </recommendedName>
</protein>
<dbReference type="PANTHER" id="PTHR33908:SF3">
    <property type="entry name" value="UNDECAPRENYL PHOSPHATE-ALPHA-4-AMINO-4-DEOXY-L-ARABINOSE ARABINOSYL TRANSFERASE"/>
    <property type="match status" value="1"/>
</dbReference>
<feature type="transmembrane region" description="Helical" evidence="8">
    <location>
        <begin position="43"/>
        <end position="62"/>
    </location>
</feature>
<dbReference type="GO" id="GO:0005886">
    <property type="term" value="C:plasma membrane"/>
    <property type="evidence" value="ECO:0007669"/>
    <property type="project" value="UniProtKB-SubCell"/>
</dbReference>
<reference evidence="10" key="1">
    <citation type="submission" date="2020-02" db="EMBL/GenBank/DDBJ databases">
        <authorList>
            <person name="Shen X.-R."/>
            <person name="Zhang Y.-X."/>
        </authorList>
    </citation>
    <scope>NUCLEOTIDE SEQUENCE</scope>
    <source>
        <strain evidence="10">SYP-B3998</strain>
    </source>
</reference>
<evidence type="ECO:0000313" key="10">
    <source>
        <dbReference type="EMBL" id="NEW06371.1"/>
    </source>
</evidence>
<dbReference type="PANTHER" id="PTHR33908">
    <property type="entry name" value="MANNOSYLTRANSFERASE YKCB-RELATED"/>
    <property type="match status" value="1"/>
</dbReference>
<feature type="transmembrane region" description="Helical" evidence="8">
    <location>
        <begin position="235"/>
        <end position="256"/>
    </location>
</feature>
<keyword evidence="6 8" id="KW-1133">Transmembrane helix</keyword>
<evidence type="ECO:0000259" key="9">
    <source>
        <dbReference type="Pfam" id="PF13231"/>
    </source>
</evidence>
<keyword evidence="7 8" id="KW-0472">Membrane</keyword>
<dbReference type="InterPro" id="IPR050297">
    <property type="entry name" value="LipidA_mod_glycosyltrf_83"/>
</dbReference>
<feature type="transmembrane region" description="Helical" evidence="8">
    <location>
        <begin position="263"/>
        <end position="281"/>
    </location>
</feature>
<dbReference type="GO" id="GO:0010041">
    <property type="term" value="P:response to iron(III) ion"/>
    <property type="evidence" value="ECO:0007669"/>
    <property type="project" value="TreeGrafter"/>
</dbReference>
<evidence type="ECO:0000256" key="5">
    <source>
        <dbReference type="ARBA" id="ARBA00022692"/>
    </source>
</evidence>
<evidence type="ECO:0000256" key="2">
    <source>
        <dbReference type="ARBA" id="ARBA00022475"/>
    </source>
</evidence>
<feature type="domain" description="Glycosyltransferase RgtA/B/C/D-like" evidence="9">
    <location>
        <begin position="133"/>
        <end position="269"/>
    </location>
</feature>
<dbReference type="Pfam" id="PF13231">
    <property type="entry name" value="PMT_2"/>
    <property type="match status" value="1"/>
</dbReference>
<evidence type="ECO:0000256" key="4">
    <source>
        <dbReference type="ARBA" id="ARBA00022679"/>
    </source>
</evidence>
<dbReference type="EMBL" id="JAAIKC010000002">
    <property type="protein sequence ID" value="NEW06371.1"/>
    <property type="molecule type" value="Genomic_DNA"/>
</dbReference>
<evidence type="ECO:0000256" key="8">
    <source>
        <dbReference type="SAM" id="Phobius"/>
    </source>
</evidence>
<dbReference type="AlphaFoldDB" id="A0A6G3ZXS0"/>
<dbReference type="GO" id="GO:0009103">
    <property type="term" value="P:lipopolysaccharide biosynthetic process"/>
    <property type="evidence" value="ECO:0007669"/>
    <property type="project" value="UniProtKB-ARBA"/>
</dbReference>
<feature type="transmembrane region" description="Helical" evidence="8">
    <location>
        <begin position="69"/>
        <end position="88"/>
    </location>
</feature>
<comment type="caution">
    <text evidence="10">The sequence shown here is derived from an EMBL/GenBank/DDBJ whole genome shotgun (WGS) entry which is preliminary data.</text>
</comment>
<keyword evidence="4" id="KW-0808">Transferase</keyword>
<comment type="subcellular location">
    <subcellularLocation>
        <location evidence="1">Cell membrane</location>
        <topology evidence="1">Multi-pass membrane protein</topology>
    </subcellularLocation>
</comment>
<gene>
    <name evidence="10" type="ORF">GK047_10145</name>
</gene>
<feature type="transmembrane region" description="Helical" evidence="8">
    <location>
        <begin position="386"/>
        <end position="413"/>
    </location>
</feature>
<sequence length="492" mass="55994">MLIKQFAWIPTKALVVAGILFFLFTMICSYLNTITLIVIDVKIISLFIGAICLIGVAAFIAASSLSRRMYLSILLLVAIAIRLVWILAIDTQPNSDFQVMYESALLAAQGSVSFGDSEYFVRWPYQIGFTLYQMLLIKLFGTPMIILKLFNLVFNVGTAVLLYLIAAKVFNEFCGRIAMLLFAMYTPSIILCSVLTNQHLSIFLFFLGSYFIIHKGLTSRYHWIFIGLSYGLGHLFRPMGSFYLLAFIAYVLLFKLLRTPRKFVGSVLGKTLGVVVVYIIVQQLFSYTLIATGVTHSKLSNNEPYWKLVVGLNQPHEGAWNSEDANYVVQYAFGKERNQIELQMVRERLADKSALIVLFTKKFKSMWGDGDPSIFWSLGDIDIEHLSVLMVILMLTEGIAYFLLALFGLLSLLFLLRRNEYPKHALFLLMLLGYVIVHALIEIQTRYRIDILPCLFILQSYGIFVFYTSIKRLLISKNKPRKKAMNPPMTDS</sequence>
<evidence type="ECO:0000256" key="3">
    <source>
        <dbReference type="ARBA" id="ARBA00022676"/>
    </source>
</evidence>
<evidence type="ECO:0000256" key="1">
    <source>
        <dbReference type="ARBA" id="ARBA00004651"/>
    </source>
</evidence>
<feature type="transmembrane region" description="Helical" evidence="8">
    <location>
        <begin position="425"/>
        <end position="441"/>
    </location>
</feature>
<organism evidence="10">
    <name type="scientific">Paenibacillus sp. SYP-B3998</name>
    <dbReference type="NCBI Taxonomy" id="2678564"/>
    <lineage>
        <taxon>Bacteria</taxon>
        <taxon>Bacillati</taxon>
        <taxon>Bacillota</taxon>
        <taxon>Bacilli</taxon>
        <taxon>Bacillales</taxon>
        <taxon>Paenibacillaceae</taxon>
        <taxon>Paenibacillus</taxon>
    </lineage>
</organism>
<dbReference type="RefSeq" id="WP_163945041.1">
    <property type="nucleotide sequence ID" value="NZ_JAAIKC010000002.1"/>
</dbReference>
<feature type="transmembrane region" description="Helical" evidence="8">
    <location>
        <begin position="152"/>
        <end position="171"/>
    </location>
</feature>
<dbReference type="GO" id="GO:0016763">
    <property type="term" value="F:pentosyltransferase activity"/>
    <property type="evidence" value="ECO:0007669"/>
    <property type="project" value="TreeGrafter"/>
</dbReference>
<dbReference type="InterPro" id="IPR038731">
    <property type="entry name" value="RgtA/B/C-like"/>
</dbReference>
<keyword evidence="5 8" id="KW-0812">Transmembrane</keyword>
<feature type="transmembrane region" description="Helical" evidence="8">
    <location>
        <begin position="123"/>
        <end position="140"/>
    </location>
</feature>
<keyword evidence="2" id="KW-1003">Cell membrane</keyword>
<feature type="transmembrane region" description="Helical" evidence="8">
    <location>
        <begin position="12"/>
        <end position="37"/>
    </location>
</feature>
<feature type="transmembrane region" description="Helical" evidence="8">
    <location>
        <begin position="447"/>
        <end position="470"/>
    </location>
</feature>
<evidence type="ECO:0000256" key="7">
    <source>
        <dbReference type="ARBA" id="ARBA00023136"/>
    </source>
</evidence>
<keyword evidence="3" id="KW-0328">Glycosyltransferase</keyword>
<proteinExistence type="predicted"/>
<evidence type="ECO:0000256" key="6">
    <source>
        <dbReference type="ARBA" id="ARBA00022989"/>
    </source>
</evidence>
<feature type="transmembrane region" description="Helical" evidence="8">
    <location>
        <begin position="202"/>
        <end position="223"/>
    </location>
</feature>